<dbReference type="Pfam" id="PF13181">
    <property type="entry name" value="TPR_8"/>
    <property type="match status" value="5"/>
</dbReference>
<dbReference type="SMART" id="SM00028">
    <property type="entry name" value="TPR"/>
    <property type="match status" value="11"/>
</dbReference>
<sequence>MYDNFYTKYEDAKIFINSVTAENVIKMLEKEKHLTAEQCAYLSKAYVFFHDYKKAVKYAKKSVKLNPGYAYGYIRLAFAYGKQAKKKECLKNLELAEQFGRDDWFIQAFLAYLYNYTENLEKSEYYLSKLLENQVNSPDYFYNVGFAYYAIIPEKHEKAIEYFEKAKEYKDKYNLYYKMMESFGVLDNIDKGLEYLEKCLAIHETQSLLERQIQCLIYLERYDEADDLSRKLYRKTDDKQQVLIFLAITAKSRGLYNKALRYLRFAYYTTDPTEYLYELAGEIYEAKKDYYAALDFYKKALKFNRFDDDILLNISYCYSMIKDYKLADKYADMAIIINDKSAYSYYRKGNVMLAVERYDAAAEVFKKCIELEPEDLDYYHSISYCYSKTGQLELSFEYANRAIFLDKNSAYSYFRKAWALQEMEKYNESISCYEKCIECDSTFVDAYANISFCYSKLKDFKKSILYANKAIMVNKDYAYSHYRKAWALHNMGKFDEAIDDYIEAIELDPTDIYNYLGITGVFLDKKENFSALEFANKAIMLDRNCGNAYYYKSVALSNLGKKAEAEKIYAKARQLGFE</sequence>
<evidence type="ECO:0000256" key="1">
    <source>
        <dbReference type="PROSITE-ProRule" id="PRU00339"/>
    </source>
</evidence>
<feature type="repeat" description="TPR" evidence="1">
    <location>
        <begin position="478"/>
        <end position="511"/>
    </location>
</feature>
<evidence type="ECO:0000313" key="2">
    <source>
        <dbReference type="EMBL" id="HIS36009.1"/>
    </source>
</evidence>
<feature type="repeat" description="TPR" evidence="1">
    <location>
        <begin position="342"/>
        <end position="375"/>
    </location>
</feature>
<dbReference type="InterPro" id="IPR011990">
    <property type="entry name" value="TPR-like_helical_dom_sf"/>
</dbReference>
<feature type="repeat" description="TPR" evidence="1">
    <location>
        <begin position="36"/>
        <end position="69"/>
    </location>
</feature>
<dbReference type="Pfam" id="PF00515">
    <property type="entry name" value="TPR_1"/>
    <property type="match status" value="1"/>
</dbReference>
<dbReference type="PROSITE" id="PS50005">
    <property type="entry name" value="TPR"/>
    <property type="match status" value="4"/>
</dbReference>
<reference evidence="2" key="1">
    <citation type="submission" date="2020-10" db="EMBL/GenBank/DDBJ databases">
        <authorList>
            <person name="Gilroy R."/>
        </authorList>
    </citation>
    <scope>NUCLEOTIDE SEQUENCE</scope>
    <source>
        <strain evidence="2">6276</strain>
    </source>
</reference>
<proteinExistence type="predicted"/>
<dbReference type="Gene3D" id="1.25.40.10">
    <property type="entry name" value="Tetratricopeptide repeat domain"/>
    <property type="match status" value="5"/>
</dbReference>
<comment type="caution">
    <text evidence="2">The sequence shown here is derived from an EMBL/GenBank/DDBJ whole genome shotgun (WGS) entry which is preliminary data.</text>
</comment>
<reference evidence="2" key="2">
    <citation type="journal article" date="2021" name="PeerJ">
        <title>Extensive microbial diversity within the chicken gut microbiome revealed by metagenomics and culture.</title>
        <authorList>
            <person name="Gilroy R."/>
            <person name="Ravi A."/>
            <person name="Getino M."/>
            <person name="Pursley I."/>
            <person name="Horton D.L."/>
            <person name="Alikhan N.F."/>
            <person name="Baker D."/>
            <person name="Gharbi K."/>
            <person name="Hall N."/>
            <person name="Watson M."/>
            <person name="Adriaenssens E.M."/>
            <person name="Foster-Nyarko E."/>
            <person name="Jarju S."/>
            <person name="Secka A."/>
            <person name="Antonio M."/>
            <person name="Oren A."/>
            <person name="Chaudhuri R.R."/>
            <person name="La Ragione R."/>
            <person name="Hildebrand F."/>
            <person name="Pallen M.J."/>
        </authorList>
    </citation>
    <scope>NUCLEOTIDE SEQUENCE</scope>
    <source>
        <strain evidence="2">6276</strain>
    </source>
</reference>
<dbReference type="PANTHER" id="PTHR12558:SF13">
    <property type="entry name" value="CELL DIVISION CYCLE PROTEIN 27 HOMOLOG"/>
    <property type="match status" value="1"/>
</dbReference>
<name>A0A9D1EYH8_9BACT</name>
<evidence type="ECO:0000313" key="3">
    <source>
        <dbReference type="Proteomes" id="UP000823928"/>
    </source>
</evidence>
<accession>A0A9D1EYH8</accession>
<dbReference type="EMBL" id="DVIU01000111">
    <property type="protein sequence ID" value="HIS36009.1"/>
    <property type="molecule type" value="Genomic_DNA"/>
</dbReference>
<protein>
    <submittedName>
        <fullName evidence="2">Tetratricopeptide repeat protein</fullName>
    </submittedName>
</protein>
<organism evidence="2 3">
    <name type="scientific">Candidatus Scatousia excrementigallinarum</name>
    <dbReference type="NCBI Taxonomy" id="2840935"/>
    <lineage>
        <taxon>Bacteria</taxon>
        <taxon>Candidatus Scatousia</taxon>
    </lineage>
</organism>
<dbReference type="AlphaFoldDB" id="A0A9D1EYH8"/>
<dbReference type="InterPro" id="IPR019734">
    <property type="entry name" value="TPR_rpt"/>
</dbReference>
<dbReference type="Proteomes" id="UP000823928">
    <property type="component" value="Unassembled WGS sequence"/>
</dbReference>
<dbReference type="PROSITE" id="PS50293">
    <property type="entry name" value="TPR_REGION"/>
    <property type="match status" value="1"/>
</dbReference>
<gene>
    <name evidence="2" type="ORF">IAC10_05190</name>
</gene>
<dbReference type="SUPFAM" id="SSF48452">
    <property type="entry name" value="TPR-like"/>
    <property type="match status" value="4"/>
</dbReference>
<dbReference type="PANTHER" id="PTHR12558">
    <property type="entry name" value="CELL DIVISION CYCLE 16,23,27"/>
    <property type="match status" value="1"/>
</dbReference>
<feature type="repeat" description="TPR" evidence="1">
    <location>
        <begin position="274"/>
        <end position="307"/>
    </location>
</feature>
<keyword evidence="1" id="KW-0802">TPR repeat</keyword>